<name>A0ABW5KQC0_9SPHI</name>
<feature type="signal peptide" evidence="16">
    <location>
        <begin position="1"/>
        <end position="23"/>
    </location>
</feature>
<evidence type="ECO:0000256" key="5">
    <source>
        <dbReference type="ARBA" id="ARBA00022597"/>
    </source>
</evidence>
<feature type="domain" description="Polysaccharide export protein N-terminal" evidence="17">
    <location>
        <begin position="40"/>
        <end position="144"/>
    </location>
</feature>
<keyword evidence="11 15" id="KW-0472">Membrane</keyword>
<dbReference type="InterPro" id="IPR054765">
    <property type="entry name" value="SLBB_dom"/>
</dbReference>
<evidence type="ECO:0000256" key="13">
    <source>
        <dbReference type="ARBA" id="ARBA00023237"/>
    </source>
</evidence>
<keyword evidence="20" id="KW-1185">Reference proteome</keyword>
<dbReference type="Pfam" id="PF22461">
    <property type="entry name" value="SLBB_2"/>
    <property type="match status" value="1"/>
</dbReference>
<evidence type="ECO:0000259" key="17">
    <source>
        <dbReference type="Pfam" id="PF02563"/>
    </source>
</evidence>
<comment type="caution">
    <text evidence="19">The sequence shown here is derived from an EMBL/GenBank/DDBJ whole genome shotgun (WGS) entry which is preliminary data.</text>
</comment>
<evidence type="ECO:0000256" key="2">
    <source>
        <dbReference type="ARBA" id="ARBA00009450"/>
    </source>
</evidence>
<keyword evidence="4" id="KW-1134">Transmembrane beta strand</keyword>
<keyword evidence="7 16" id="KW-0732">Signal</keyword>
<protein>
    <submittedName>
        <fullName evidence="19">Polysaccharide biosynthesis/export family protein</fullName>
    </submittedName>
</protein>
<proteinExistence type="inferred from homology"/>
<keyword evidence="12" id="KW-0564">Palmitate</keyword>
<evidence type="ECO:0000256" key="4">
    <source>
        <dbReference type="ARBA" id="ARBA00022452"/>
    </source>
</evidence>
<keyword evidence="15" id="KW-1133">Transmembrane helix</keyword>
<dbReference type="PROSITE" id="PS51257">
    <property type="entry name" value="PROKAR_LIPOPROTEIN"/>
    <property type="match status" value="1"/>
</dbReference>
<evidence type="ECO:0000256" key="9">
    <source>
        <dbReference type="ARBA" id="ARBA00023065"/>
    </source>
</evidence>
<evidence type="ECO:0000259" key="18">
    <source>
        <dbReference type="Pfam" id="PF22461"/>
    </source>
</evidence>
<evidence type="ECO:0000256" key="8">
    <source>
        <dbReference type="ARBA" id="ARBA00023047"/>
    </source>
</evidence>
<accession>A0ABW5KQC0</accession>
<organism evidence="19 20">
    <name type="scientific">Sphingobacterium suaedae</name>
    <dbReference type="NCBI Taxonomy" id="1686402"/>
    <lineage>
        <taxon>Bacteria</taxon>
        <taxon>Pseudomonadati</taxon>
        <taxon>Bacteroidota</taxon>
        <taxon>Sphingobacteriia</taxon>
        <taxon>Sphingobacteriales</taxon>
        <taxon>Sphingobacteriaceae</taxon>
        <taxon>Sphingobacterium</taxon>
    </lineage>
</organism>
<keyword evidence="5" id="KW-0762">Sugar transport</keyword>
<evidence type="ECO:0000256" key="7">
    <source>
        <dbReference type="ARBA" id="ARBA00022729"/>
    </source>
</evidence>
<keyword evidence="8" id="KW-0625">Polysaccharide transport</keyword>
<dbReference type="Gene3D" id="3.10.560.10">
    <property type="entry name" value="Outer membrane lipoprotein wza domain like"/>
    <property type="match status" value="1"/>
</dbReference>
<evidence type="ECO:0000256" key="10">
    <source>
        <dbReference type="ARBA" id="ARBA00023114"/>
    </source>
</evidence>
<reference evidence="20" key="1">
    <citation type="journal article" date="2019" name="Int. J. Syst. Evol. Microbiol.">
        <title>The Global Catalogue of Microorganisms (GCM) 10K type strain sequencing project: providing services to taxonomists for standard genome sequencing and annotation.</title>
        <authorList>
            <consortium name="The Broad Institute Genomics Platform"/>
            <consortium name="The Broad Institute Genome Sequencing Center for Infectious Disease"/>
            <person name="Wu L."/>
            <person name="Ma J."/>
        </authorList>
    </citation>
    <scope>NUCLEOTIDE SEQUENCE [LARGE SCALE GENOMIC DNA]</scope>
    <source>
        <strain evidence="20">KCTC 42662</strain>
    </source>
</reference>
<dbReference type="InterPro" id="IPR049712">
    <property type="entry name" value="Poly_export"/>
</dbReference>
<dbReference type="PANTHER" id="PTHR33619:SF3">
    <property type="entry name" value="POLYSACCHARIDE EXPORT PROTEIN GFCE-RELATED"/>
    <property type="match status" value="1"/>
</dbReference>
<keyword evidence="6 15" id="KW-0812">Transmembrane</keyword>
<feature type="domain" description="SLBB" evidence="18">
    <location>
        <begin position="148"/>
        <end position="227"/>
    </location>
</feature>
<feature type="transmembrane region" description="Helical" evidence="15">
    <location>
        <begin position="242"/>
        <end position="262"/>
    </location>
</feature>
<comment type="subcellular location">
    <subcellularLocation>
        <location evidence="1">Cell outer membrane</location>
        <topology evidence="1">Multi-pass membrane protein</topology>
    </subcellularLocation>
</comment>
<evidence type="ECO:0000313" key="20">
    <source>
        <dbReference type="Proteomes" id="UP001597545"/>
    </source>
</evidence>
<evidence type="ECO:0000256" key="14">
    <source>
        <dbReference type="ARBA" id="ARBA00023288"/>
    </source>
</evidence>
<sequence>MNKFILGMWLTAVALLSSCGASKVVYVKDLDVNSPYETAEAPALRVQKNDRLSIVISAKNPELAAPFNGGYGAYKVNDDGSVASGLISSPGTQGYLVDKNGKIDFPVLGSLNVLGLTLDQVRTLIRERLISESYISDPVIKVELLNLKISMMGEVAAISVINVPDAQITLLEAIAKAGGLSRNADPSKIVVLREEAGVRKKIMTDIESKEIFNSPAYYLQQNDIVYVEPKSAVTTPKEERTWRVLGLTMGMVTFVLSLATLLK</sequence>
<keyword evidence="10" id="KW-0626">Porin</keyword>
<evidence type="ECO:0000256" key="1">
    <source>
        <dbReference type="ARBA" id="ARBA00004571"/>
    </source>
</evidence>
<evidence type="ECO:0000256" key="16">
    <source>
        <dbReference type="SAM" id="SignalP"/>
    </source>
</evidence>
<evidence type="ECO:0000256" key="11">
    <source>
        <dbReference type="ARBA" id="ARBA00023136"/>
    </source>
</evidence>
<evidence type="ECO:0000256" key="3">
    <source>
        <dbReference type="ARBA" id="ARBA00022448"/>
    </source>
</evidence>
<dbReference type="Pfam" id="PF02563">
    <property type="entry name" value="Poly_export"/>
    <property type="match status" value="1"/>
</dbReference>
<comment type="similarity">
    <text evidence="2">Belongs to the BexD/CtrA/VexA family.</text>
</comment>
<dbReference type="EMBL" id="JBHULR010000021">
    <property type="protein sequence ID" value="MFD2549936.1"/>
    <property type="molecule type" value="Genomic_DNA"/>
</dbReference>
<gene>
    <name evidence="19" type="ORF">ACFSR5_19985</name>
</gene>
<keyword evidence="14" id="KW-0449">Lipoprotein</keyword>
<evidence type="ECO:0000256" key="15">
    <source>
        <dbReference type="SAM" id="Phobius"/>
    </source>
</evidence>
<keyword evidence="9" id="KW-0406">Ion transport</keyword>
<keyword evidence="13" id="KW-0998">Cell outer membrane</keyword>
<evidence type="ECO:0000313" key="19">
    <source>
        <dbReference type="EMBL" id="MFD2549936.1"/>
    </source>
</evidence>
<dbReference type="InterPro" id="IPR003715">
    <property type="entry name" value="Poly_export_N"/>
</dbReference>
<evidence type="ECO:0000256" key="6">
    <source>
        <dbReference type="ARBA" id="ARBA00022692"/>
    </source>
</evidence>
<keyword evidence="3" id="KW-0813">Transport</keyword>
<dbReference type="RefSeq" id="WP_380906316.1">
    <property type="nucleotide sequence ID" value="NZ_JBHUEG010000018.1"/>
</dbReference>
<dbReference type="Proteomes" id="UP001597545">
    <property type="component" value="Unassembled WGS sequence"/>
</dbReference>
<dbReference type="PANTHER" id="PTHR33619">
    <property type="entry name" value="POLYSACCHARIDE EXPORT PROTEIN GFCE-RELATED"/>
    <property type="match status" value="1"/>
</dbReference>
<evidence type="ECO:0000256" key="12">
    <source>
        <dbReference type="ARBA" id="ARBA00023139"/>
    </source>
</evidence>
<feature type="chain" id="PRO_5047227302" evidence="16">
    <location>
        <begin position="24"/>
        <end position="263"/>
    </location>
</feature>